<evidence type="ECO:0000313" key="1">
    <source>
        <dbReference type="EMBL" id="MDQ0360972.1"/>
    </source>
</evidence>
<organism evidence="1 2">
    <name type="scientific">Breznakia pachnodae</name>
    <dbReference type="NCBI Taxonomy" id="265178"/>
    <lineage>
        <taxon>Bacteria</taxon>
        <taxon>Bacillati</taxon>
        <taxon>Bacillota</taxon>
        <taxon>Erysipelotrichia</taxon>
        <taxon>Erysipelotrichales</taxon>
        <taxon>Erysipelotrichaceae</taxon>
        <taxon>Breznakia</taxon>
    </lineage>
</organism>
<accession>A0ABU0E252</accession>
<proteinExistence type="predicted"/>
<keyword evidence="2" id="KW-1185">Reference proteome</keyword>
<protein>
    <recommendedName>
        <fullName evidence="3">Transposase</fullName>
    </recommendedName>
</protein>
<dbReference type="EMBL" id="JAUSUR010000002">
    <property type="protein sequence ID" value="MDQ0360972.1"/>
    <property type="molecule type" value="Genomic_DNA"/>
</dbReference>
<evidence type="ECO:0008006" key="3">
    <source>
        <dbReference type="Google" id="ProtNLM"/>
    </source>
</evidence>
<gene>
    <name evidence="1" type="ORF">J2S15_001717</name>
</gene>
<reference evidence="1 2" key="1">
    <citation type="submission" date="2023-07" db="EMBL/GenBank/DDBJ databases">
        <title>Genomic Encyclopedia of Type Strains, Phase IV (KMG-IV): sequencing the most valuable type-strain genomes for metagenomic binning, comparative biology and taxonomic classification.</title>
        <authorList>
            <person name="Goeker M."/>
        </authorList>
    </citation>
    <scope>NUCLEOTIDE SEQUENCE [LARGE SCALE GENOMIC DNA]</scope>
    <source>
        <strain evidence="1 2">DSM 16784</strain>
    </source>
</reference>
<feature type="non-terminal residue" evidence="1">
    <location>
        <position position="196"/>
    </location>
</feature>
<dbReference type="Proteomes" id="UP001230220">
    <property type="component" value="Unassembled WGS sequence"/>
</dbReference>
<sequence length="196" mass="23608">MPKTISQSQRFYLKDLSESQVNCIHHDVKVYNRMYRYTYRRCYNDTFYNVKMGKGFQKKLKARYGTSDYMPLSVISDAKAKIKTSIQTQKFHEKRVTREHKNIQKKYKKVEKQYLQFKKVHDSLIAFSQGNNVNIHIFKGCGFSYTKNNSCIVDGIEMNLYLFEKLYIKVMMKHLNHRLKVLLWKMKRKKQEIANY</sequence>
<name>A0ABU0E252_9FIRM</name>
<comment type="caution">
    <text evidence="1">The sequence shown here is derived from an EMBL/GenBank/DDBJ whole genome shotgun (WGS) entry which is preliminary data.</text>
</comment>
<dbReference type="RefSeq" id="WP_307407284.1">
    <property type="nucleotide sequence ID" value="NZ_JAUSUR010000002.1"/>
</dbReference>
<evidence type="ECO:0000313" key="2">
    <source>
        <dbReference type="Proteomes" id="UP001230220"/>
    </source>
</evidence>